<accession>A0ABS7EDJ7</accession>
<dbReference type="PROSITE" id="PS52016">
    <property type="entry name" value="TONB_DEPENDENT_REC_3"/>
    <property type="match status" value="1"/>
</dbReference>
<dbReference type="Proteomes" id="UP001166251">
    <property type="component" value="Unassembled WGS sequence"/>
</dbReference>
<sequence>MSFTRSPISKAVLASLSLSMLAPLALQAEEQTDDTVEVIEVRSIRHKLEQAGRLKDVIQKTEVLDQAMIENKNALSLSDAINNEPGVNVSNECSMCGVKRVMLNGMKGEHTTILVDDLPTHTLISGFYAVDAIATTGVDRIEVARGAGASLIAPEAIGGTVNIVTKQAFEDTASFDVSKGSHGYTAYKANATAISDSGTSGLTLIAQYDTQDQEDHDDNYVSEAPFHENMSLTALISHDLNDSNNVQIRVSQVESEIFGGPVLGEIADSIGQVLAGYDGVESEQLFKDDDVRKEWVAKPWETAEWIDTSREEAYVKWLTEINGELASEFAVSYAKHDQDSFYEGIDYIAEDTMWYGRAKFDWVYNDNHFLTFGVDTRQEEMRSKTEALESVEAYVSDSFDYDTYGIFVQDTWTPTDDLEVALALRLDKVEADFIDVKKPGTEIDETFLAPRLDMRYDHSEQWTSRFSVGRGYRAPLSFFETDHGILDTALGYLIDVDKLEESLSANYAISFDNQKLAATLSVAYSNVENLASLEETDEGVPILTQLEDDASVTTFDFVVGYNITDDLLVNASFEHFDHNDEFQSSYAIAPVEDRASLDFEWTTEYVHVFWSTVWFGSRDLTDYGYEGYNILGDESSLKPTDAPAHSVSDVRFKVPLNRWLGNEASLYMGVSNVFEYTQIEEGETPLFWDADGGYDVGYIYGPLHGREFYAGIEFSL</sequence>
<comment type="caution">
    <text evidence="13">The sequence shown here is derived from an EMBL/GenBank/DDBJ whole genome shotgun (WGS) entry which is preliminary data.</text>
</comment>
<dbReference type="Gene3D" id="2.40.170.20">
    <property type="entry name" value="TonB-dependent receptor, beta-barrel domain"/>
    <property type="match status" value="1"/>
</dbReference>
<dbReference type="EMBL" id="JAHZSS010000004">
    <property type="protein sequence ID" value="MBW8190416.1"/>
    <property type="molecule type" value="Genomic_DNA"/>
</dbReference>
<evidence type="ECO:0000313" key="14">
    <source>
        <dbReference type="Proteomes" id="UP001166251"/>
    </source>
</evidence>
<reference evidence="13" key="1">
    <citation type="submission" date="2021-07" db="EMBL/GenBank/DDBJ databases">
        <title>Neiella marina sp. nov., isolated from the intestinal content of sea cucumber Apostichopus japonicus.</title>
        <authorList>
            <person name="Bai X."/>
        </authorList>
    </citation>
    <scope>NUCLEOTIDE SEQUENCE</scope>
    <source>
        <strain evidence="13">126</strain>
    </source>
</reference>
<dbReference type="InterPro" id="IPR039426">
    <property type="entry name" value="TonB-dep_rcpt-like"/>
</dbReference>
<keyword evidence="3 8" id="KW-1134">Transmembrane beta strand</keyword>
<evidence type="ECO:0000256" key="9">
    <source>
        <dbReference type="RuleBase" id="RU003357"/>
    </source>
</evidence>
<evidence type="ECO:0000259" key="12">
    <source>
        <dbReference type="Pfam" id="PF07715"/>
    </source>
</evidence>
<evidence type="ECO:0000256" key="7">
    <source>
        <dbReference type="ARBA" id="ARBA00023237"/>
    </source>
</evidence>
<dbReference type="PANTHER" id="PTHR30069">
    <property type="entry name" value="TONB-DEPENDENT OUTER MEMBRANE RECEPTOR"/>
    <property type="match status" value="1"/>
</dbReference>
<keyword evidence="2 8" id="KW-0813">Transport</keyword>
<dbReference type="PANTHER" id="PTHR30069:SF57">
    <property type="entry name" value="TONB-DEPENDENT RECEPTOR"/>
    <property type="match status" value="1"/>
</dbReference>
<dbReference type="Pfam" id="PF07715">
    <property type="entry name" value="Plug"/>
    <property type="match status" value="1"/>
</dbReference>
<feature type="chain" id="PRO_5046898627" evidence="10">
    <location>
        <begin position="29"/>
        <end position="716"/>
    </location>
</feature>
<evidence type="ECO:0000256" key="5">
    <source>
        <dbReference type="ARBA" id="ARBA00023077"/>
    </source>
</evidence>
<dbReference type="Pfam" id="PF00593">
    <property type="entry name" value="TonB_dep_Rec_b-barrel"/>
    <property type="match status" value="1"/>
</dbReference>
<dbReference type="RefSeq" id="WP_220103105.1">
    <property type="nucleotide sequence ID" value="NZ_JAHZSS010000004.1"/>
</dbReference>
<dbReference type="InterPro" id="IPR036942">
    <property type="entry name" value="Beta-barrel_TonB_sf"/>
</dbReference>
<evidence type="ECO:0000313" key="13">
    <source>
        <dbReference type="EMBL" id="MBW8190416.1"/>
    </source>
</evidence>
<feature type="signal peptide" evidence="10">
    <location>
        <begin position="1"/>
        <end position="28"/>
    </location>
</feature>
<evidence type="ECO:0000256" key="1">
    <source>
        <dbReference type="ARBA" id="ARBA00004571"/>
    </source>
</evidence>
<organism evidence="13 14">
    <name type="scientific">Neiella holothuriorum</name>
    <dbReference type="NCBI Taxonomy" id="2870530"/>
    <lineage>
        <taxon>Bacteria</taxon>
        <taxon>Pseudomonadati</taxon>
        <taxon>Pseudomonadota</taxon>
        <taxon>Gammaproteobacteria</taxon>
        <taxon>Alteromonadales</taxon>
        <taxon>Echinimonadaceae</taxon>
        <taxon>Neiella</taxon>
    </lineage>
</organism>
<dbReference type="InterPro" id="IPR012910">
    <property type="entry name" value="Plug_dom"/>
</dbReference>
<comment type="similarity">
    <text evidence="8 9">Belongs to the TonB-dependent receptor family.</text>
</comment>
<dbReference type="SUPFAM" id="SSF56935">
    <property type="entry name" value="Porins"/>
    <property type="match status" value="1"/>
</dbReference>
<evidence type="ECO:0000256" key="4">
    <source>
        <dbReference type="ARBA" id="ARBA00022692"/>
    </source>
</evidence>
<keyword evidence="4 8" id="KW-0812">Transmembrane</keyword>
<evidence type="ECO:0000259" key="11">
    <source>
        <dbReference type="Pfam" id="PF00593"/>
    </source>
</evidence>
<evidence type="ECO:0000256" key="3">
    <source>
        <dbReference type="ARBA" id="ARBA00022452"/>
    </source>
</evidence>
<feature type="domain" description="TonB-dependent receptor plug" evidence="12">
    <location>
        <begin position="54"/>
        <end position="160"/>
    </location>
</feature>
<proteinExistence type="inferred from homology"/>
<dbReference type="InterPro" id="IPR037066">
    <property type="entry name" value="Plug_dom_sf"/>
</dbReference>
<dbReference type="InterPro" id="IPR000531">
    <property type="entry name" value="Beta-barrel_TonB"/>
</dbReference>
<keyword evidence="5 9" id="KW-0798">TonB box</keyword>
<keyword evidence="7 8" id="KW-0998">Cell outer membrane</keyword>
<keyword evidence="14" id="KW-1185">Reference proteome</keyword>
<protein>
    <submittedName>
        <fullName evidence="13">TonB-dependent receptor</fullName>
    </submittedName>
</protein>
<keyword evidence="10" id="KW-0732">Signal</keyword>
<evidence type="ECO:0000256" key="6">
    <source>
        <dbReference type="ARBA" id="ARBA00023136"/>
    </source>
</evidence>
<name>A0ABS7EDJ7_9GAMM</name>
<comment type="subcellular location">
    <subcellularLocation>
        <location evidence="1 8">Cell outer membrane</location>
        <topology evidence="1 8">Multi-pass membrane protein</topology>
    </subcellularLocation>
</comment>
<evidence type="ECO:0000256" key="10">
    <source>
        <dbReference type="SAM" id="SignalP"/>
    </source>
</evidence>
<keyword evidence="13" id="KW-0675">Receptor</keyword>
<dbReference type="Gene3D" id="2.170.130.10">
    <property type="entry name" value="TonB-dependent receptor, plug domain"/>
    <property type="match status" value="1"/>
</dbReference>
<evidence type="ECO:0000256" key="8">
    <source>
        <dbReference type="PROSITE-ProRule" id="PRU01360"/>
    </source>
</evidence>
<evidence type="ECO:0000256" key="2">
    <source>
        <dbReference type="ARBA" id="ARBA00022448"/>
    </source>
</evidence>
<keyword evidence="6 8" id="KW-0472">Membrane</keyword>
<gene>
    <name evidence="13" type="ORF">K0504_05150</name>
</gene>
<feature type="domain" description="TonB-dependent receptor-like beta-barrel" evidence="11">
    <location>
        <begin position="330"/>
        <end position="673"/>
    </location>
</feature>